<dbReference type="Proteomes" id="UP001159363">
    <property type="component" value="Chromosome 1"/>
</dbReference>
<comment type="caution">
    <text evidence="2">The sequence shown here is derived from an EMBL/GenBank/DDBJ whole genome shotgun (WGS) entry which is preliminary data.</text>
</comment>
<organism evidence="2 3">
    <name type="scientific">Dryococelus australis</name>
    <dbReference type="NCBI Taxonomy" id="614101"/>
    <lineage>
        <taxon>Eukaryota</taxon>
        <taxon>Metazoa</taxon>
        <taxon>Ecdysozoa</taxon>
        <taxon>Arthropoda</taxon>
        <taxon>Hexapoda</taxon>
        <taxon>Insecta</taxon>
        <taxon>Pterygota</taxon>
        <taxon>Neoptera</taxon>
        <taxon>Polyneoptera</taxon>
        <taxon>Phasmatodea</taxon>
        <taxon>Verophasmatodea</taxon>
        <taxon>Anareolatae</taxon>
        <taxon>Phasmatidae</taxon>
        <taxon>Eurycanthinae</taxon>
        <taxon>Dryococelus</taxon>
    </lineage>
</organism>
<reference evidence="2 3" key="1">
    <citation type="submission" date="2023-02" db="EMBL/GenBank/DDBJ databases">
        <title>LHISI_Scaffold_Assembly.</title>
        <authorList>
            <person name="Stuart O.P."/>
            <person name="Cleave R."/>
            <person name="Magrath M.J.L."/>
            <person name="Mikheyev A.S."/>
        </authorList>
    </citation>
    <scope>NUCLEOTIDE SEQUENCE [LARGE SCALE GENOMIC DNA]</scope>
    <source>
        <strain evidence="2">Daus_M_001</strain>
        <tissue evidence="2">Leg muscle</tissue>
    </source>
</reference>
<evidence type="ECO:0000313" key="3">
    <source>
        <dbReference type="Proteomes" id="UP001159363"/>
    </source>
</evidence>
<feature type="region of interest" description="Disordered" evidence="1">
    <location>
        <begin position="255"/>
        <end position="309"/>
    </location>
</feature>
<proteinExistence type="predicted"/>
<protein>
    <submittedName>
        <fullName evidence="2">Uncharacterized protein</fullName>
    </submittedName>
</protein>
<dbReference type="EMBL" id="JARBHB010000001">
    <property type="protein sequence ID" value="KAJ8896062.1"/>
    <property type="molecule type" value="Genomic_DNA"/>
</dbReference>
<accession>A0ABQ9IHY5</accession>
<evidence type="ECO:0000313" key="2">
    <source>
        <dbReference type="EMBL" id="KAJ8896062.1"/>
    </source>
</evidence>
<sequence length="640" mass="70831">MALTLRDWHYDSLRKGVIHAADWTRGLPGIIGYSRGPRENPPTNAIVRHDTHMRKSGVTRPGIEPGSPWWEASRLTARLHNPLYSRAGDVFSLAAAPVLPHTGIRILFPCKSAIGSESSRACIIISDPIVKGTFIPGLRSERGVKKRRNTSVRRGRKQEYHEELRHANSFQNKTDFKLVYTEFTFAIGSEFIIHGLENFEPIANLQGNKKRIPYYQDWDNTVECRRCAPVAPPWWLSPVENRGHVTRRDRRADMAYHTRDVEPRTSLGSDCARQPARRVRRTSRLATLSPAGGGGGDGSSRPVTSPVPFPSSSVHFCPARRGGEVLQGAEAGIRCSKVARVGGNREWSIGEHTEEERPLVSRTPAARAVKMAPLTTNISEHNVRQSALAVTYSPARAVPQPIGNHSQHAVLNQTLGSFPEHRAANQRMGASTSNEPPRRFISVDLSIMWQVSVFAGSVHRGEFIQHAHRLELSFVKYELRHRGESVGNGLPGAAVHDLHQWRLAFYCRRGCPGAGDGLVVRVLACHLGEHGSLQDFTHVDPCRMMPLVGGFSRGSPVSPALKTSFTPGIQRVKFLRLSEIMFWFNALASLSVTWGAANLLDRATETTYAARGLRVDGVENLEDSATPKPSLHDTQFLLPA</sequence>
<evidence type="ECO:0000256" key="1">
    <source>
        <dbReference type="SAM" id="MobiDB-lite"/>
    </source>
</evidence>
<feature type="compositionally biased region" description="Low complexity" evidence="1">
    <location>
        <begin position="299"/>
        <end position="309"/>
    </location>
</feature>
<gene>
    <name evidence="2" type="ORF">PR048_001403</name>
</gene>
<keyword evidence="3" id="KW-1185">Reference proteome</keyword>
<name>A0ABQ9IHY5_9NEOP</name>